<gene>
    <name evidence="1" type="ORF">HKN21_17335</name>
</gene>
<dbReference type="EMBL" id="JABDJR010000695">
    <property type="protein sequence ID" value="NNF08529.1"/>
    <property type="molecule type" value="Genomic_DNA"/>
</dbReference>
<sequence>MSSDIKQVVIFEDGGWRDLYPLTLTRPSFDCRVGGTSLGRRLAAQLGFSDPPRVDFLCRPLMRPIVERGHPGH</sequence>
<evidence type="ECO:0000313" key="2">
    <source>
        <dbReference type="Proteomes" id="UP000547674"/>
    </source>
</evidence>
<feature type="non-terminal residue" evidence="1">
    <location>
        <position position="73"/>
    </location>
</feature>
<dbReference type="AlphaFoldDB" id="A0A7Y2EEQ5"/>
<accession>A0A7Y2EEQ5</accession>
<organism evidence="1 2">
    <name type="scientific">Eiseniibacteriota bacterium</name>
    <dbReference type="NCBI Taxonomy" id="2212470"/>
    <lineage>
        <taxon>Bacteria</taxon>
        <taxon>Candidatus Eiseniibacteriota</taxon>
    </lineage>
</organism>
<evidence type="ECO:0000313" key="1">
    <source>
        <dbReference type="EMBL" id="NNF08529.1"/>
    </source>
</evidence>
<dbReference type="Pfam" id="PF13562">
    <property type="entry name" value="NTP_transf_4"/>
    <property type="match status" value="1"/>
</dbReference>
<proteinExistence type="predicted"/>
<reference evidence="1 2" key="1">
    <citation type="submission" date="2020-03" db="EMBL/GenBank/DDBJ databases">
        <title>Metabolic flexibility allows generalist bacteria to become dominant in a frequently disturbed ecosystem.</title>
        <authorList>
            <person name="Chen Y.-J."/>
            <person name="Leung P.M."/>
            <person name="Bay S.K."/>
            <person name="Hugenholtz P."/>
            <person name="Kessler A.J."/>
            <person name="Shelley G."/>
            <person name="Waite D.W."/>
            <person name="Cook P.L."/>
            <person name="Greening C."/>
        </authorList>
    </citation>
    <scope>NUCLEOTIDE SEQUENCE [LARGE SCALE GENOMIC DNA]</scope>
    <source>
        <strain evidence="1">SS_bin_28</strain>
    </source>
</reference>
<name>A0A7Y2EEQ5_UNCEI</name>
<dbReference type="Proteomes" id="UP000547674">
    <property type="component" value="Unassembled WGS sequence"/>
</dbReference>
<dbReference type="InterPro" id="IPR023917">
    <property type="entry name" value="Bifunctiontional_GlmU_bac-type"/>
</dbReference>
<comment type="caution">
    <text evidence="1">The sequence shown here is derived from an EMBL/GenBank/DDBJ whole genome shotgun (WGS) entry which is preliminary data.</text>
</comment>
<protein>
    <submittedName>
        <fullName evidence="1">Uncharacterized protein</fullName>
    </submittedName>
</protein>